<dbReference type="InterPro" id="IPR050256">
    <property type="entry name" value="Glycosyltransferase_2"/>
</dbReference>
<protein>
    <recommendedName>
        <fullName evidence="1">Glycosyltransferase 2-like domain-containing protein</fullName>
    </recommendedName>
</protein>
<dbReference type="PANTHER" id="PTHR48090:SF7">
    <property type="entry name" value="RFBJ PROTEIN"/>
    <property type="match status" value="1"/>
</dbReference>
<name>A0A3B0XZ41_9ZZZZ</name>
<reference evidence="2" key="1">
    <citation type="submission" date="2018-06" db="EMBL/GenBank/DDBJ databases">
        <authorList>
            <person name="Zhirakovskaya E."/>
        </authorList>
    </citation>
    <scope>NUCLEOTIDE SEQUENCE</scope>
</reference>
<evidence type="ECO:0000259" key="1">
    <source>
        <dbReference type="Pfam" id="PF00535"/>
    </source>
</evidence>
<proteinExistence type="predicted"/>
<evidence type="ECO:0000313" key="2">
    <source>
        <dbReference type="EMBL" id="VAW67139.1"/>
    </source>
</evidence>
<dbReference type="EMBL" id="UOFI01000093">
    <property type="protein sequence ID" value="VAW67139.1"/>
    <property type="molecule type" value="Genomic_DNA"/>
</dbReference>
<dbReference type="Pfam" id="PF00535">
    <property type="entry name" value="Glycos_transf_2"/>
    <property type="match status" value="1"/>
</dbReference>
<dbReference type="InterPro" id="IPR029044">
    <property type="entry name" value="Nucleotide-diphossugar_trans"/>
</dbReference>
<feature type="domain" description="Glycosyltransferase 2-like" evidence="1">
    <location>
        <begin position="34"/>
        <end position="160"/>
    </location>
</feature>
<organism evidence="2">
    <name type="scientific">hydrothermal vent metagenome</name>
    <dbReference type="NCBI Taxonomy" id="652676"/>
    <lineage>
        <taxon>unclassified sequences</taxon>
        <taxon>metagenomes</taxon>
        <taxon>ecological metagenomes</taxon>
    </lineage>
</organism>
<dbReference type="AlphaFoldDB" id="A0A3B0XZ41"/>
<dbReference type="SUPFAM" id="SSF53448">
    <property type="entry name" value="Nucleotide-diphospho-sugar transferases"/>
    <property type="match status" value="1"/>
</dbReference>
<dbReference type="InterPro" id="IPR001173">
    <property type="entry name" value="Glyco_trans_2-like"/>
</dbReference>
<sequence length="258" mass="28740">MFFFNSGTRLYLVETDTYDLVFIKGELMERRVVVFIPTFNDFQKLNDIVSEINRYYSSYEVVIIDDGSNPAGQFPAGCNTARLPVNLGLGVLTNIAMAYSIFNHIDIMVRLDSDGQHSVSDIAMLISQIESGSDIVIGSRMNRDNGFGITSGLSRIARGYISLIARFVLHSSLPRDMNSGFIAMNRFAMEHINTIDLDRFPEPQLMIIGAVKGCKIDEVSVIQNSRTEGKSSIGVLQALKLLYRVTVYALLVVTGVYR</sequence>
<dbReference type="PANTHER" id="PTHR48090">
    <property type="entry name" value="UNDECAPRENYL-PHOSPHATE 4-DEOXY-4-FORMAMIDO-L-ARABINOSE TRANSFERASE-RELATED"/>
    <property type="match status" value="1"/>
</dbReference>
<dbReference type="Gene3D" id="3.90.550.10">
    <property type="entry name" value="Spore Coat Polysaccharide Biosynthesis Protein SpsA, Chain A"/>
    <property type="match status" value="1"/>
</dbReference>
<accession>A0A3B0XZ41</accession>
<dbReference type="CDD" id="cd04179">
    <property type="entry name" value="DPM_DPG-synthase_like"/>
    <property type="match status" value="1"/>
</dbReference>
<gene>
    <name evidence="2" type="ORF">MNBD_GAMMA09-3012</name>
</gene>